<dbReference type="Pfam" id="PF01551">
    <property type="entry name" value="Peptidase_M23"/>
    <property type="match status" value="1"/>
</dbReference>
<dbReference type="CDD" id="cd12797">
    <property type="entry name" value="M23_peptidase"/>
    <property type="match status" value="1"/>
</dbReference>
<dbReference type="Proteomes" id="UP000561459">
    <property type="component" value="Unassembled WGS sequence"/>
</dbReference>
<protein>
    <submittedName>
        <fullName evidence="5">Septal ring factor EnvC (AmiA/AmiB activator)</fullName>
    </submittedName>
</protein>
<sequence length="419" mass="44613">MAPRVCADGGKKGGRRLWLLLAALLAVAGIVLTATAQDAPVPPPADAAQTRRELATAQAEGNAARRRAETLEAQARAVTLQADRTAREAAALAARVQETEAQIAAQEARVKLIAAARQALRARMAERQAPLVRLTASLQRLSRRPPVLALLRPGSLRDLVTMRALLQTMLPEVERRTAALRTEISRAQALERSARAASDQLRAGENQLNQKRRQLAAVEARQRIASRQVSGIASREAERALMLAERARDLGDLVGEIGRQGQLREALARLPGPIIRPPRPEDSRVIDPPAAIPAPQGLGAWMLPLTGRLVTGFGEQGAGQSRSRGVLLAVRPNAQAVAPASGRIAFAGRYRGYGQIVIIEHEGGWASLVTGLARLDVAVGQQVVAGSPLGVAGPGRPQVGVELRRNGEPVNPLQYLRGA</sequence>
<evidence type="ECO:0000313" key="6">
    <source>
        <dbReference type="Proteomes" id="UP000561459"/>
    </source>
</evidence>
<organism evidence="5 6">
    <name type="scientific">Novosphingobium fluoreni</name>
    <dbReference type="NCBI Taxonomy" id="1391222"/>
    <lineage>
        <taxon>Bacteria</taxon>
        <taxon>Pseudomonadati</taxon>
        <taxon>Pseudomonadota</taxon>
        <taxon>Alphaproteobacteria</taxon>
        <taxon>Sphingomonadales</taxon>
        <taxon>Sphingomonadaceae</taxon>
        <taxon>Novosphingobium</taxon>
    </lineage>
</organism>
<feature type="domain" description="M23ase beta-sheet core" evidence="4">
    <location>
        <begin position="323"/>
        <end position="412"/>
    </location>
</feature>
<keyword evidence="6" id="KW-1185">Reference proteome</keyword>
<feature type="chain" id="PRO_5031177252" evidence="3">
    <location>
        <begin position="37"/>
        <end position="419"/>
    </location>
</feature>
<gene>
    <name evidence="5" type="ORF">GGR39_000613</name>
</gene>
<keyword evidence="1 3" id="KW-0732">Signal</keyword>
<accession>A0A7W6FX53</accession>
<comment type="caution">
    <text evidence="5">The sequence shown here is derived from an EMBL/GenBank/DDBJ whole genome shotgun (WGS) entry which is preliminary data.</text>
</comment>
<dbReference type="EMBL" id="JACIDY010000001">
    <property type="protein sequence ID" value="MBB3938984.1"/>
    <property type="molecule type" value="Genomic_DNA"/>
</dbReference>
<reference evidence="5 6" key="1">
    <citation type="submission" date="2020-08" db="EMBL/GenBank/DDBJ databases">
        <title>Genomic Encyclopedia of Type Strains, Phase IV (KMG-IV): sequencing the most valuable type-strain genomes for metagenomic binning, comparative biology and taxonomic classification.</title>
        <authorList>
            <person name="Goeker M."/>
        </authorList>
    </citation>
    <scope>NUCLEOTIDE SEQUENCE [LARGE SCALE GENOMIC DNA]</scope>
    <source>
        <strain evidence="5 6">DSM 27568</strain>
    </source>
</reference>
<dbReference type="InterPro" id="IPR016047">
    <property type="entry name" value="M23ase_b-sheet_dom"/>
</dbReference>
<proteinExistence type="predicted"/>
<dbReference type="InterPro" id="IPR050570">
    <property type="entry name" value="Cell_wall_metabolism_enzyme"/>
</dbReference>
<evidence type="ECO:0000256" key="3">
    <source>
        <dbReference type="SAM" id="SignalP"/>
    </source>
</evidence>
<evidence type="ECO:0000256" key="2">
    <source>
        <dbReference type="SAM" id="Coils"/>
    </source>
</evidence>
<name>A0A7W6FX53_9SPHN</name>
<evidence type="ECO:0000313" key="5">
    <source>
        <dbReference type="EMBL" id="MBB3938984.1"/>
    </source>
</evidence>
<dbReference type="InterPro" id="IPR011055">
    <property type="entry name" value="Dup_hybrid_motif"/>
</dbReference>
<evidence type="ECO:0000256" key="1">
    <source>
        <dbReference type="ARBA" id="ARBA00022729"/>
    </source>
</evidence>
<dbReference type="PANTHER" id="PTHR21666:SF289">
    <property type="entry name" value="L-ALA--D-GLU ENDOPEPTIDASE"/>
    <property type="match status" value="1"/>
</dbReference>
<dbReference type="AlphaFoldDB" id="A0A7W6FX53"/>
<dbReference type="Gene3D" id="2.70.70.10">
    <property type="entry name" value="Glucose Permease (Domain IIA)"/>
    <property type="match status" value="1"/>
</dbReference>
<dbReference type="SUPFAM" id="SSF51261">
    <property type="entry name" value="Duplicated hybrid motif"/>
    <property type="match status" value="1"/>
</dbReference>
<feature type="coiled-coil region" evidence="2">
    <location>
        <begin position="47"/>
        <end position="109"/>
    </location>
</feature>
<dbReference type="PANTHER" id="PTHR21666">
    <property type="entry name" value="PEPTIDASE-RELATED"/>
    <property type="match status" value="1"/>
</dbReference>
<feature type="signal peptide" evidence="3">
    <location>
        <begin position="1"/>
        <end position="36"/>
    </location>
</feature>
<keyword evidence="2" id="KW-0175">Coiled coil</keyword>
<dbReference type="RefSeq" id="WP_183615798.1">
    <property type="nucleotide sequence ID" value="NZ_JACIDY010000001.1"/>
</dbReference>
<feature type="coiled-coil region" evidence="2">
    <location>
        <begin position="187"/>
        <end position="228"/>
    </location>
</feature>
<dbReference type="GO" id="GO:0004222">
    <property type="term" value="F:metalloendopeptidase activity"/>
    <property type="evidence" value="ECO:0007669"/>
    <property type="project" value="TreeGrafter"/>
</dbReference>
<evidence type="ECO:0000259" key="4">
    <source>
        <dbReference type="Pfam" id="PF01551"/>
    </source>
</evidence>